<accession>A0A6J8F587</accession>
<sequence>MSSREASRAAAEPAPTPSSEPPRQRPADAVAVPASVQRFYTHFMTLLTQQGRCGPATIAAAVSAPSAPLQHRSTSTTDGQDGTEDNALRRLTCAQEDALGPLLWQWLVLFSLAVQQAGEAPQERGPAPSAMAVASAMCSATPSHALGPHDVERLFRSGFSSLLPVAGSGGGAGGAGGLRGSRLPPADPPAPWHSVPLAKQSGPERALVAALSAISCNGPLFSAWCALCYTCVGASLLVSTSQRRHEGGDAAAGLSTSGFSASEEAIRSALRRLRHAWNSAVELADAPRRSVDACATLRLWATVYTTCTALGSAAEAAPITHEKAGESRALQAPPLSLSLWAVQWYRECTRVAAHGADEGFHSEEAGVPVELVTRVMRYMCHRLEAEVVRRARRHERTGSAASLTATAELEEARAKTTAPVLTAPPSEASAPAPIVPTLRVGALTALALQSVMHLVGDDADRRGGAAKRSGGRKGGAPLRRRRRAWQMSSDDDDDGSDVDSSVEDPDYGGGTEGSWSGRTDAQSGASRFIFSQQERYEVAIASGVLTTYSVCPADDDVAQPADRHYMHRLTGEQYLRNGTVHWWTLRDSQRHRQLMAEARNTS</sequence>
<feature type="region of interest" description="Disordered" evidence="1">
    <location>
        <begin position="64"/>
        <end position="84"/>
    </location>
</feature>
<dbReference type="VEuPathDB" id="TriTrypDB:LdBPK_091250.1"/>
<dbReference type="EMBL" id="LR812629">
    <property type="protein sequence ID" value="CAC5427914.1"/>
    <property type="molecule type" value="Genomic_DNA"/>
</dbReference>
<feature type="compositionally biased region" description="Low complexity" evidence="1">
    <location>
        <begin position="398"/>
        <end position="407"/>
    </location>
</feature>
<evidence type="ECO:0000256" key="1">
    <source>
        <dbReference type="SAM" id="MobiDB-lite"/>
    </source>
</evidence>
<feature type="compositionally biased region" description="Low complexity" evidence="1">
    <location>
        <begin position="1"/>
        <end position="13"/>
    </location>
</feature>
<dbReference type="VEuPathDB" id="TriTrypDB:LDHU3_09.1490"/>
<feature type="compositionally biased region" description="Acidic residues" evidence="1">
    <location>
        <begin position="489"/>
        <end position="506"/>
    </location>
</feature>
<organism evidence="2 3">
    <name type="scientific">Leishmania donovani</name>
    <dbReference type="NCBI Taxonomy" id="5661"/>
    <lineage>
        <taxon>Eukaryota</taxon>
        <taxon>Discoba</taxon>
        <taxon>Euglenozoa</taxon>
        <taxon>Kinetoplastea</taxon>
        <taxon>Metakinetoplastina</taxon>
        <taxon>Trypanosomatida</taxon>
        <taxon>Trypanosomatidae</taxon>
        <taxon>Leishmaniinae</taxon>
        <taxon>Leishmania</taxon>
    </lineage>
</organism>
<feature type="region of interest" description="Disordered" evidence="1">
    <location>
        <begin position="460"/>
        <end position="521"/>
    </location>
</feature>
<feature type="compositionally biased region" description="Polar residues" evidence="1">
    <location>
        <begin position="71"/>
        <end position="80"/>
    </location>
</feature>
<feature type="region of interest" description="Disordered" evidence="1">
    <location>
        <begin position="1"/>
        <end position="29"/>
    </location>
</feature>
<protein>
    <submittedName>
        <fullName evidence="2">Hypothetical_protein_conserved</fullName>
    </submittedName>
</protein>
<proteinExistence type="predicted"/>
<reference evidence="2" key="1">
    <citation type="submission" date="2020-06" db="EMBL/GenBank/DDBJ databases">
        <authorList>
            <person name="Camacho E."/>
            <person name="Gonzalez-de la Fuente S."/>
            <person name="Rastrojo A."/>
            <person name="Peiro-Pastor R."/>
            <person name="Solana JC."/>
            <person name="Tabera L."/>
            <person name="Gamarro F."/>
            <person name="Carrasco-Ramiro F."/>
            <person name="Requena JM."/>
            <person name="Aguado B."/>
        </authorList>
    </citation>
    <scope>NUCLEOTIDE SEQUENCE</scope>
</reference>
<dbReference type="Proteomes" id="UP000601710">
    <property type="component" value="Chromosome 9"/>
</dbReference>
<gene>
    <name evidence="2" type="ORF">LDHU3_09.1490</name>
</gene>
<name>A0A6J8F587_LEIDO</name>
<dbReference type="VEuPathDB" id="TriTrypDB:LdCL_090018900"/>
<evidence type="ECO:0000313" key="2">
    <source>
        <dbReference type="EMBL" id="CAC5427914.1"/>
    </source>
</evidence>
<evidence type="ECO:0000313" key="3">
    <source>
        <dbReference type="Proteomes" id="UP000601710"/>
    </source>
</evidence>
<dbReference type="AlphaFoldDB" id="A0A6J8F587"/>
<feature type="compositionally biased region" description="Low complexity" evidence="1">
    <location>
        <begin position="415"/>
        <end position="432"/>
    </location>
</feature>
<feature type="region of interest" description="Disordered" evidence="1">
    <location>
        <begin position="392"/>
        <end position="432"/>
    </location>
</feature>